<dbReference type="SMART" id="SM00603">
    <property type="entry name" value="LCCL"/>
    <property type="match status" value="1"/>
</dbReference>
<name>A0AAV7A6S6_ENGPU</name>
<dbReference type="PROSITE" id="PS50820">
    <property type="entry name" value="LCCL"/>
    <property type="match status" value="1"/>
</dbReference>
<dbReference type="InterPro" id="IPR036609">
    <property type="entry name" value="LCCL_sf"/>
</dbReference>
<dbReference type="Pfam" id="PF03815">
    <property type="entry name" value="LCCL"/>
    <property type="match status" value="1"/>
</dbReference>
<keyword evidence="3" id="KW-1185">Reference proteome</keyword>
<dbReference type="PANTHER" id="PTHR31331">
    <property type="entry name" value="LCCL DOMAIN PROTEIN (AFU_ORTHOLOGUE AFUA_5G08630)"/>
    <property type="match status" value="1"/>
</dbReference>
<sequence length="102" mass="11241">MFYAQLNASSDGTSVWGTDVYTDDSSICRAAIHAGLIPNEGGEVTVWKTPGHVSYSGSTRNGITTKHYGTWPRHLNFLISQIQLLQNPTNMITQNIPVIYIT</sequence>
<proteinExistence type="predicted"/>
<organism evidence="2 3">
    <name type="scientific">Engystomops pustulosus</name>
    <name type="common">Tungara frog</name>
    <name type="synonym">Physalaemus pustulosus</name>
    <dbReference type="NCBI Taxonomy" id="76066"/>
    <lineage>
        <taxon>Eukaryota</taxon>
        <taxon>Metazoa</taxon>
        <taxon>Chordata</taxon>
        <taxon>Craniata</taxon>
        <taxon>Vertebrata</taxon>
        <taxon>Euteleostomi</taxon>
        <taxon>Amphibia</taxon>
        <taxon>Batrachia</taxon>
        <taxon>Anura</taxon>
        <taxon>Neobatrachia</taxon>
        <taxon>Hyloidea</taxon>
        <taxon>Leptodactylidae</taxon>
        <taxon>Leiuperinae</taxon>
        <taxon>Engystomops</taxon>
    </lineage>
</organism>
<dbReference type="Gene3D" id="2.170.130.20">
    <property type="entry name" value="LCCL-like domain"/>
    <property type="match status" value="1"/>
</dbReference>
<comment type="caution">
    <text evidence="2">The sequence shown here is derived from an EMBL/GenBank/DDBJ whole genome shotgun (WGS) entry which is preliminary data.</text>
</comment>
<dbReference type="Proteomes" id="UP000824782">
    <property type="component" value="Unassembled WGS sequence"/>
</dbReference>
<evidence type="ECO:0000313" key="3">
    <source>
        <dbReference type="Proteomes" id="UP000824782"/>
    </source>
</evidence>
<dbReference type="InterPro" id="IPR004043">
    <property type="entry name" value="LCCL"/>
</dbReference>
<reference evidence="2" key="1">
    <citation type="thesis" date="2020" institute="ProQuest LLC" country="789 East Eisenhower Parkway, Ann Arbor, MI, USA">
        <title>Comparative Genomics and Chromosome Evolution.</title>
        <authorList>
            <person name="Mudd A.B."/>
        </authorList>
    </citation>
    <scope>NUCLEOTIDE SEQUENCE</scope>
    <source>
        <strain evidence="2">237g6f4</strain>
        <tissue evidence="2">Blood</tissue>
    </source>
</reference>
<evidence type="ECO:0000313" key="2">
    <source>
        <dbReference type="EMBL" id="KAG8555482.1"/>
    </source>
</evidence>
<gene>
    <name evidence="2" type="ORF">GDO81_017719</name>
</gene>
<feature type="domain" description="LCCL" evidence="1">
    <location>
        <begin position="14"/>
        <end position="75"/>
    </location>
</feature>
<dbReference type="SUPFAM" id="SSF69848">
    <property type="entry name" value="LCCL domain"/>
    <property type="match status" value="1"/>
</dbReference>
<protein>
    <recommendedName>
        <fullName evidence="1">LCCL domain-containing protein</fullName>
    </recommendedName>
</protein>
<dbReference type="PANTHER" id="PTHR31331:SF1">
    <property type="entry name" value="CYSTEINE RICH SECRETORY PROTEIN LCCL DOMAIN CONTAINING 2"/>
    <property type="match status" value="1"/>
</dbReference>
<dbReference type="InterPro" id="IPR051957">
    <property type="entry name" value="CRISP-LCCL_domain"/>
</dbReference>
<evidence type="ECO:0000259" key="1">
    <source>
        <dbReference type="PROSITE" id="PS50820"/>
    </source>
</evidence>
<accession>A0AAV7A6S6</accession>
<dbReference type="EMBL" id="WNYA01000009">
    <property type="protein sequence ID" value="KAG8555482.1"/>
    <property type="molecule type" value="Genomic_DNA"/>
</dbReference>
<dbReference type="AlphaFoldDB" id="A0AAV7A6S6"/>